<dbReference type="RefSeq" id="XP_031563748.1">
    <property type="nucleotide sequence ID" value="XM_031707888.1"/>
</dbReference>
<dbReference type="AlphaFoldDB" id="A0A6P8I6Z9"/>
<organism evidence="3 4">
    <name type="scientific">Actinia tenebrosa</name>
    <name type="common">Australian red waratah sea anemone</name>
    <dbReference type="NCBI Taxonomy" id="6105"/>
    <lineage>
        <taxon>Eukaryota</taxon>
        <taxon>Metazoa</taxon>
        <taxon>Cnidaria</taxon>
        <taxon>Anthozoa</taxon>
        <taxon>Hexacorallia</taxon>
        <taxon>Actiniaria</taxon>
        <taxon>Actiniidae</taxon>
        <taxon>Actinia</taxon>
    </lineage>
</organism>
<accession>A0A6P8I6Z9</accession>
<reference evidence="4" key="1">
    <citation type="submission" date="2025-08" db="UniProtKB">
        <authorList>
            <consortium name="RefSeq"/>
        </authorList>
    </citation>
    <scope>IDENTIFICATION</scope>
    <source>
        <tissue evidence="4">Tentacle</tissue>
    </source>
</reference>
<sequence>MVCRLVSLCSLVILILSLLSFSRSDHDDSFLSDQSLPIKAVSADEERLHPRQICIEWKRRKGCRKRKRNLFLKRLLQIQPEQERQEYNTKTNTNIGQEEYRRPKERPTTEQEKKPDFSLLSDLRR</sequence>
<feature type="region of interest" description="Disordered" evidence="1">
    <location>
        <begin position="82"/>
        <end position="125"/>
    </location>
</feature>
<dbReference type="KEGG" id="aten:116299258"/>
<feature type="signal peptide" evidence="2">
    <location>
        <begin position="1"/>
        <end position="24"/>
    </location>
</feature>
<gene>
    <name evidence="4" type="primary">LOC116299258</name>
</gene>
<proteinExistence type="predicted"/>
<dbReference type="Proteomes" id="UP000515163">
    <property type="component" value="Unplaced"/>
</dbReference>
<protein>
    <submittedName>
        <fullName evidence="4">Uncharacterized protein LOC116299258</fullName>
    </submittedName>
</protein>
<evidence type="ECO:0000313" key="4">
    <source>
        <dbReference type="RefSeq" id="XP_031563748.1"/>
    </source>
</evidence>
<keyword evidence="3" id="KW-1185">Reference proteome</keyword>
<feature type="compositionally biased region" description="Basic and acidic residues" evidence="1">
    <location>
        <begin position="98"/>
        <end position="125"/>
    </location>
</feature>
<keyword evidence="2" id="KW-0732">Signal</keyword>
<dbReference type="OrthoDB" id="6000661at2759"/>
<feature type="chain" id="PRO_5028370275" evidence="2">
    <location>
        <begin position="25"/>
        <end position="125"/>
    </location>
</feature>
<dbReference type="GeneID" id="116299258"/>
<evidence type="ECO:0000256" key="1">
    <source>
        <dbReference type="SAM" id="MobiDB-lite"/>
    </source>
</evidence>
<dbReference type="InParanoid" id="A0A6P8I6Z9"/>
<evidence type="ECO:0000313" key="3">
    <source>
        <dbReference type="Proteomes" id="UP000515163"/>
    </source>
</evidence>
<evidence type="ECO:0000256" key="2">
    <source>
        <dbReference type="SAM" id="SignalP"/>
    </source>
</evidence>
<name>A0A6P8I6Z9_ACTTE</name>